<protein>
    <recommendedName>
        <fullName evidence="2">CMP/dCMP-type deaminase domain-containing protein</fullName>
    </recommendedName>
</protein>
<evidence type="ECO:0000313" key="4">
    <source>
        <dbReference type="Proteomes" id="UP000070544"/>
    </source>
</evidence>
<evidence type="ECO:0000259" key="2">
    <source>
        <dbReference type="Pfam" id="PF00383"/>
    </source>
</evidence>
<dbReference type="SUPFAM" id="SSF53927">
    <property type="entry name" value="Cytidine deaminase-like"/>
    <property type="match status" value="1"/>
</dbReference>
<reference evidence="3 4" key="1">
    <citation type="journal article" date="2015" name="Genome Biol. Evol.">
        <title>Phylogenomic analyses indicate that early fungi evolved digesting cell walls of algal ancestors of land plants.</title>
        <authorList>
            <person name="Chang Y."/>
            <person name="Wang S."/>
            <person name="Sekimoto S."/>
            <person name="Aerts A.L."/>
            <person name="Choi C."/>
            <person name="Clum A."/>
            <person name="LaButti K.M."/>
            <person name="Lindquist E.A."/>
            <person name="Yee Ngan C."/>
            <person name="Ohm R.A."/>
            <person name="Salamov A.A."/>
            <person name="Grigoriev I.V."/>
            <person name="Spatafora J.W."/>
            <person name="Berbee M.L."/>
        </authorList>
    </citation>
    <scope>NUCLEOTIDE SEQUENCE [LARGE SCALE GENOMIC DNA]</scope>
    <source>
        <strain evidence="3 4">JEL478</strain>
    </source>
</reference>
<dbReference type="InterPro" id="IPR002125">
    <property type="entry name" value="CMP_dCMP_dom"/>
</dbReference>
<keyword evidence="4" id="KW-1185">Reference proteome</keyword>
<evidence type="ECO:0000256" key="1">
    <source>
        <dbReference type="SAM" id="MobiDB-lite"/>
    </source>
</evidence>
<dbReference type="EMBL" id="KQ965738">
    <property type="protein sequence ID" value="KXS19617.1"/>
    <property type="molecule type" value="Genomic_DNA"/>
</dbReference>
<dbReference type="STRING" id="1344416.A0A139ASA6"/>
<evidence type="ECO:0000313" key="3">
    <source>
        <dbReference type="EMBL" id="KXS19617.1"/>
    </source>
</evidence>
<organism evidence="3 4">
    <name type="scientific">Gonapodya prolifera (strain JEL478)</name>
    <name type="common">Monoblepharis prolifera</name>
    <dbReference type="NCBI Taxonomy" id="1344416"/>
    <lineage>
        <taxon>Eukaryota</taxon>
        <taxon>Fungi</taxon>
        <taxon>Fungi incertae sedis</taxon>
        <taxon>Chytridiomycota</taxon>
        <taxon>Chytridiomycota incertae sedis</taxon>
        <taxon>Monoblepharidomycetes</taxon>
        <taxon>Monoblepharidales</taxon>
        <taxon>Gonapodyaceae</taxon>
        <taxon>Gonapodya</taxon>
    </lineage>
</organism>
<gene>
    <name evidence="3" type="ORF">M427DRAFT_53022</name>
</gene>
<dbReference type="Proteomes" id="UP000070544">
    <property type="component" value="Unassembled WGS sequence"/>
</dbReference>
<name>A0A139ASA6_GONPJ</name>
<feature type="domain" description="CMP/dCMP-type deaminase" evidence="2">
    <location>
        <begin position="50"/>
        <end position="101"/>
    </location>
</feature>
<dbReference type="AlphaFoldDB" id="A0A139ASA6"/>
<sequence>MVAVNEVILPHESPEDLAKLNPWLQDNTSAGGTDSRDRGQYHKPVRSLSKSSQEVHAEAYCLALCARTGRPTYGTTLYITFPPCNQCFMTAAVAGVQRIVFRRQLDPGSRSRAIEAAKRMGIELVEGDDRERDSARLVRVREYWDKALPS</sequence>
<dbReference type="Gene3D" id="3.40.140.10">
    <property type="entry name" value="Cytidine Deaminase, domain 2"/>
    <property type="match status" value="1"/>
</dbReference>
<dbReference type="OrthoDB" id="6710946at2759"/>
<accession>A0A139ASA6</accession>
<dbReference type="GO" id="GO:0006139">
    <property type="term" value="P:nucleobase-containing compound metabolic process"/>
    <property type="evidence" value="ECO:0007669"/>
    <property type="project" value="UniProtKB-ARBA"/>
</dbReference>
<dbReference type="InterPro" id="IPR016193">
    <property type="entry name" value="Cytidine_deaminase-like"/>
</dbReference>
<dbReference type="GO" id="GO:0003824">
    <property type="term" value="F:catalytic activity"/>
    <property type="evidence" value="ECO:0007669"/>
    <property type="project" value="InterPro"/>
</dbReference>
<feature type="region of interest" description="Disordered" evidence="1">
    <location>
        <begin position="19"/>
        <end position="49"/>
    </location>
</feature>
<proteinExistence type="predicted"/>
<dbReference type="Pfam" id="PF00383">
    <property type="entry name" value="dCMP_cyt_deam_1"/>
    <property type="match status" value="1"/>
</dbReference>